<reference evidence="11" key="1">
    <citation type="journal article" date="2014" name="Int. J. Syst. Evol. Microbiol.">
        <title>Complete genome sequence of Corynebacterium casei LMG S-19264T (=DSM 44701T), isolated from a smear-ripened cheese.</title>
        <authorList>
            <consortium name="US DOE Joint Genome Institute (JGI-PGF)"/>
            <person name="Walter F."/>
            <person name="Albersmeier A."/>
            <person name="Kalinowski J."/>
            <person name="Ruckert C."/>
        </authorList>
    </citation>
    <scope>NUCLEOTIDE SEQUENCE</scope>
    <source>
        <strain evidence="11">JCM 3172</strain>
    </source>
</reference>
<dbReference type="GO" id="GO:0016891">
    <property type="term" value="F:RNA endonuclease activity producing 5'-phosphomonoesters, hydrolytic mechanism"/>
    <property type="evidence" value="ECO:0007669"/>
    <property type="project" value="TreeGrafter"/>
</dbReference>
<evidence type="ECO:0000256" key="5">
    <source>
        <dbReference type="ARBA" id="ARBA00022759"/>
    </source>
</evidence>
<keyword evidence="4 10" id="KW-0479">Metal-binding</keyword>
<proteinExistence type="inferred from homology"/>
<keyword evidence="9 10" id="KW-0234">DNA repair</keyword>
<dbReference type="EC" id="3.1.21.7" evidence="10"/>
<dbReference type="Gene3D" id="3.30.2170.10">
    <property type="entry name" value="archaeoglobus fulgidus dsm 4304 superfamily"/>
    <property type="match status" value="1"/>
</dbReference>
<accession>A0A918GWR2</accession>
<keyword evidence="3 10" id="KW-0540">Nuclease</keyword>
<feature type="binding site" evidence="10">
    <location>
        <position position="114"/>
    </location>
    <ligand>
        <name>Mg(2+)</name>
        <dbReference type="ChEBI" id="CHEBI:18420"/>
    </ligand>
</feature>
<dbReference type="PANTHER" id="PTHR28511">
    <property type="entry name" value="ENDONUCLEASE V"/>
    <property type="match status" value="1"/>
</dbReference>
<dbReference type="AlphaFoldDB" id="A0A918GWR2"/>
<feature type="site" description="Interaction with target DNA" evidence="10">
    <location>
        <position position="84"/>
    </location>
</feature>
<dbReference type="EMBL" id="BMQQ01000001">
    <property type="protein sequence ID" value="GGT11667.1"/>
    <property type="molecule type" value="Genomic_DNA"/>
</dbReference>
<evidence type="ECO:0000256" key="10">
    <source>
        <dbReference type="HAMAP-Rule" id="MF_00801"/>
    </source>
</evidence>
<feature type="binding site" evidence="10">
    <location>
        <position position="46"/>
    </location>
    <ligand>
        <name>Mg(2+)</name>
        <dbReference type="ChEBI" id="CHEBI:18420"/>
    </ligand>
</feature>
<evidence type="ECO:0000256" key="3">
    <source>
        <dbReference type="ARBA" id="ARBA00022722"/>
    </source>
</evidence>
<evidence type="ECO:0000256" key="1">
    <source>
        <dbReference type="ARBA" id="ARBA00004496"/>
    </source>
</evidence>
<dbReference type="HAMAP" id="MF_00801">
    <property type="entry name" value="Endonuclease_5"/>
    <property type="match status" value="1"/>
</dbReference>
<name>A0A918GWR2_9ACTN</name>
<evidence type="ECO:0000313" key="12">
    <source>
        <dbReference type="Proteomes" id="UP000619486"/>
    </source>
</evidence>
<dbReference type="GO" id="GO:0000287">
    <property type="term" value="F:magnesium ion binding"/>
    <property type="evidence" value="ECO:0007669"/>
    <property type="project" value="UniProtKB-UniRule"/>
</dbReference>
<evidence type="ECO:0000256" key="7">
    <source>
        <dbReference type="ARBA" id="ARBA00022801"/>
    </source>
</evidence>
<keyword evidence="6 10" id="KW-0227">DNA damage</keyword>
<gene>
    <name evidence="10 11" type="primary">nfi</name>
    <name evidence="11" type="ORF">GCM10014713_00040</name>
</gene>
<dbReference type="InterPro" id="IPR007581">
    <property type="entry name" value="Endonuclease-V"/>
</dbReference>
<dbReference type="PANTHER" id="PTHR28511:SF1">
    <property type="entry name" value="ENDONUCLEASE V"/>
    <property type="match status" value="1"/>
</dbReference>
<dbReference type="GO" id="GO:0006281">
    <property type="term" value="P:DNA repair"/>
    <property type="evidence" value="ECO:0007669"/>
    <property type="project" value="UniProtKB-UniRule"/>
</dbReference>
<dbReference type="RefSeq" id="WP_189199167.1">
    <property type="nucleotide sequence ID" value="NZ_BMQQ01000001.1"/>
</dbReference>
<dbReference type="GO" id="GO:0043737">
    <property type="term" value="F:deoxyribonuclease V activity"/>
    <property type="evidence" value="ECO:0007669"/>
    <property type="project" value="UniProtKB-UniRule"/>
</dbReference>
<keyword evidence="5 10" id="KW-0255">Endonuclease</keyword>
<dbReference type="FunFam" id="3.30.2170.10:FF:000007">
    <property type="entry name" value="Endonuclease V"/>
    <property type="match status" value="1"/>
</dbReference>
<evidence type="ECO:0000256" key="9">
    <source>
        <dbReference type="ARBA" id="ARBA00023204"/>
    </source>
</evidence>
<dbReference type="CDD" id="cd06559">
    <property type="entry name" value="Endonuclease_V"/>
    <property type="match status" value="1"/>
</dbReference>
<dbReference type="GO" id="GO:0003727">
    <property type="term" value="F:single-stranded RNA binding"/>
    <property type="evidence" value="ECO:0007669"/>
    <property type="project" value="TreeGrafter"/>
</dbReference>
<evidence type="ECO:0000256" key="8">
    <source>
        <dbReference type="ARBA" id="ARBA00022842"/>
    </source>
</evidence>
<organism evidence="11 12">
    <name type="scientific">Streptomyces purpureus</name>
    <dbReference type="NCBI Taxonomy" id="1951"/>
    <lineage>
        <taxon>Bacteria</taxon>
        <taxon>Bacillati</taxon>
        <taxon>Actinomycetota</taxon>
        <taxon>Actinomycetes</taxon>
        <taxon>Kitasatosporales</taxon>
        <taxon>Streptomycetaceae</taxon>
        <taxon>Streptomyces</taxon>
    </lineage>
</organism>
<comment type="catalytic activity">
    <reaction evidence="10">
        <text>Endonucleolytic cleavage at apurinic or apyrimidinic sites to products with a 5'-phosphate.</text>
        <dbReference type="EC" id="3.1.21.7"/>
    </reaction>
</comment>
<comment type="function">
    <text evidence="10">DNA repair enzyme involved in the repair of deaminated bases. Selectively cleaves double-stranded DNA at the second phosphodiester bond 3' to a deoxyinosine leaving behind the intact lesion on the nicked DNA.</text>
</comment>
<comment type="similarity">
    <text evidence="10">Belongs to the endonuclease V family.</text>
</comment>
<comment type="subcellular location">
    <subcellularLocation>
        <location evidence="1 10">Cytoplasm</location>
    </subcellularLocation>
</comment>
<dbReference type="GO" id="GO:0005737">
    <property type="term" value="C:cytoplasm"/>
    <property type="evidence" value="ECO:0007669"/>
    <property type="project" value="UniProtKB-SubCell"/>
</dbReference>
<evidence type="ECO:0000313" key="11">
    <source>
        <dbReference type="EMBL" id="GGT11667.1"/>
    </source>
</evidence>
<comment type="cofactor">
    <cofactor evidence="10">
        <name>Mg(2+)</name>
        <dbReference type="ChEBI" id="CHEBI:18420"/>
    </cofactor>
</comment>
<keyword evidence="8 10" id="KW-0460">Magnesium</keyword>
<evidence type="ECO:0000256" key="2">
    <source>
        <dbReference type="ARBA" id="ARBA00022490"/>
    </source>
</evidence>
<comment type="caution">
    <text evidence="11">The sequence shown here is derived from an EMBL/GenBank/DDBJ whole genome shotgun (WGS) entry which is preliminary data.</text>
</comment>
<protein>
    <recommendedName>
        <fullName evidence="10">Endonuclease V</fullName>
        <ecNumber evidence="10">3.1.21.7</ecNumber>
    </recommendedName>
    <alternativeName>
        <fullName evidence="10">Deoxyinosine 3'endonuclease</fullName>
    </alternativeName>
    <alternativeName>
        <fullName evidence="10">Deoxyribonuclease V</fullName>
        <shortName evidence="10">DNase V</shortName>
    </alternativeName>
</protein>
<keyword evidence="12" id="KW-1185">Reference proteome</keyword>
<keyword evidence="7 10" id="KW-0378">Hydrolase</keyword>
<reference evidence="11" key="2">
    <citation type="submission" date="2020-09" db="EMBL/GenBank/DDBJ databases">
        <authorList>
            <person name="Sun Q."/>
            <person name="Ohkuma M."/>
        </authorList>
    </citation>
    <scope>NUCLEOTIDE SEQUENCE</scope>
    <source>
        <strain evidence="11">JCM 3172</strain>
    </source>
</reference>
<evidence type="ECO:0000256" key="4">
    <source>
        <dbReference type="ARBA" id="ARBA00022723"/>
    </source>
</evidence>
<dbReference type="Pfam" id="PF04493">
    <property type="entry name" value="Endonuclease_5"/>
    <property type="match status" value="1"/>
</dbReference>
<keyword evidence="2 10" id="KW-0963">Cytoplasm</keyword>
<evidence type="ECO:0000256" key="6">
    <source>
        <dbReference type="ARBA" id="ARBA00022763"/>
    </source>
</evidence>
<dbReference type="Proteomes" id="UP000619486">
    <property type="component" value="Unassembled WGS sequence"/>
</dbReference>
<sequence>MKIIEAPAGWPADEATARAVQDELRGKVVLDEAGPTPGNGVVTGVDVAYDDERDVVVAAAVVLDARSLDVVEKTTAVGRISFPYVPGLLAFREIPTVLAALESLNTDPGLVVCDGYGLAHPRRFGLASHLGVLTGLPVIGVAKNPFTFTYEQPGERRGSTAALVADDSHGRETVGRALRTQDGVKPVFVSVGHRVTLDAACAHTLHLSPRYRLPETTRHADALCRQALKDISRTLEDPSRKGPRIQ</sequence>